<dbReference type="OrthoDB" id="9990982at2759"/>
<accession>A0A3N0Y821</accession>
<evidence type="ECO:0000256" key="2">
    <source>
        <dbReference type="PROSITE-ProRule" id="PRU00124"/>
    </source>
</evidence>
<dbReference type="InterPro" id="IPR002172">
    <property type="entry name" value="LDrepeatLR_classA_rpt"/>
</dbReference>
<dbReference type="InterPro" id="IPR036055">
    <property type="entry name" value="LDL_receptor-like_sf"/>
</dbReference>
<keyword evidence="4" id="KW-1185">Reference proteome</keyword>
<dbReference type="SMART" id="SM00192">
    <property type="entry name" value="LDLa"/>
    <property type="match status" value="1"/>
</dbReference>
<protein>
    <submittedName>
        <fullName evidence="3">Low-density lipoprotein receptor-related protein 1B</fullName>
    </submittedName>
</protein>
<keyword evidence="1" id="KW-1015">Disulfide bond</keyword>
<dbReference type="FunFam" id="4.10.400.10:FF:000015">
    <property type="entry name" value="Low-density lipoprotein receptor-related protein 1"/>
    <property type="match status" value="1"/>
</dbReference>
<dbReference type="Gene3D" id="4.10.400.10">
    <property type="entry name" value="Low-density Lipoprotein Receptor"/>
    <property type="match status" value="1"/>
</dbReference>
<comment type="caution">
    <text evidence="3">The sequence shown here is derived from an EMBL/GenBank/DDBJ whole genome shotgun (WGS) entry which is preliminary data.</text>
</comment>
<gene>
    <name evidence="3" type="ORF">DPX16_19819</name>
</gene>
<sequence length="176" mass="19405">MSQSSLLVEVAACVRNEAHNSMPVQAPLNISYCYEPILCDVGEFLCGDQLTCVSENWLCDGEPDCPDGSDEVLDKSIQVLKVLQRIFSSTEKPKTVTEFLKGARACYSCLVTKTLHAAPVECGKLLEKVTSLTRNVMAVIDKPEGQSFTRLADVFKALPRPQMMYINIIPFSAPNE</sequence>
<dbReference type="CDD" id="cd00112">
    <property type="entry name" value="LDLa"/>
    <property type="match status" value="1"/>
</dbReference>
<evidence type="ECO:0000256" key="1">
    <source>
        <dbReference type="ARBA" id="ARBA00023157"/>
    </source>
</evidence>
<organism evidence="3 4">
    <name type="scientific">Anabarilius grahami</name>
    <name type="common">Kanglang fish</name>
    <name type="synonym">Barilius grahami</name>
    <dbReference type="NCBI Taxonomy" id="495550"/>
    <lineage>
        <taxon>Eukaryota</taxon>
        <taxon>Metazoa</taxon>
        <taxon>Chordata</taxon>
        <taxon>Craniata</taxon>
        <taxon>Vertebrata</taxon>
        <taxon>Euteleostomi</taxon>
        <taxon>Actinopterygii</taxon>
        <taxon>Neopterygii</taxon>
        <taxon>Teleostei</taxon>
        <taxon>Ostariophysi</taxon>
        <taxon>Cypriniformes</taxon>
        <taxon>Xenocyprididae</taxon>
        <taxon>Xenocypridinae</taxon>
        <taxon>Xenocypridinae incertae sedis</taxon>
        <taxon>Anabarilius</taxon>
    </lineage>
</organism>
<keyword evidence="3" id="KW-0675">Receptor</keyword>
<dbReference type="AlphaFoldDB" id="A0A3N0Y821"/>
<comment type="caution">
    <text evidence="2">Lacks conserved residue(s) required for the propagation of feature annotation.</text>
</comment>
<name>A0A3N0Y821_ANAGA</name>
<dbReference type="PROSITE" id="PS50068">
    <property type="entry name" value="LDLRA_2"/>
    <property type="match status" value="1"/>
</dbReference>
<reference evidence="3 4" key="1">
    <citation type="submission" date="2018-10" db="EMBL/GenBank/DDBJ databases">
        <title>Genome assembly for a Yunnan-Guizhou Plateau 3E fish, Anabarilius grahami (Regan), and its evolutionary and genetic applications.</title>
        <authorList>
            <person name="Jiang W."/>
        </authorList>
    </citation>
    <scope>NUCLEOTIDE SEQUENCE [LARGE SCALE GENOMIC DNA]</scope>
    <source>
        <strain evidence="3">AG-KIZ</strain>
        <tissue evidence="3">Muscle</tissue>
    </source>
</reference>
<dbReference type="Pfam" id="PF00057">
    <property type="entry name" value="Ldl_recept_a"/>
    <property type="match status" value="1"/>
</dbReference>
<evidence type="ECO:0000313" key="4">
    <source>
        <dbReference type="Proteomes" id="UP000281406"/>
    </source>
</evidence>
<proteinExistence type="predicted"/>
<dbReference type="SUPFAM" id="SSF57424">
    <property type="entry name" value="LDL receptor-like module"/>
    <property type="match status" value="1"/>
</dbReference>
<evidence type="ECO:0000313" key="3">
    <source>
        <dbReference type="EMBL" id="ROL41970.1"/>
    </source>
</evidence>
<dbReference type="Proteomes" id="UP000281406">
    <property type="component" value="Unassembled WGS sequence"/>
</dbReference>
<dbReference type="EMBL" id="RJVU01050883">
    <property type="protein sequence ID" value="ROL41970.1"/>
    <property type="molecule type" value="Genomic_DNA"/>
</dbReference>
<keyword evidence="3" id="KW-0449">Lipoprotein</keyword>